<keyword evidence="2" id="KW-1185">Reference proteome</keyword>
<dbReference type="AlphaFoldDB" id="A0AAV5TCY3"/>
<name>A0AAV5TCY3_9BILA</name>
<feature type="non-terminal residue" evidence="1">
    <location>
        <position position="118"/>
    </location>
</feature>
<feature type="non-terminal residue" evidence="1">
    <location>
        <position position="1"/>
    </location>
</feature>
<organism evidence="1 2">
    <name type="scientific">Pristionchus entomophagus</name>
    <dbReference type="NCBI Taxonomy" id="358040"/>
    <lineage>
        <taxon>Eukaryota</taxon>
        <taxon>Metazoa</taxon>
        <taxon>Ecdysozoa</taxon>
        <taxon>Nematoda</taxon>
        <taxon>Chromadorea</taxon>
        <taxon>Rhabditida</taxon>
        <taxon>Rhabditina</taxon>
        <taxon>Diplogasteromorpha</taxon>
        <taxon>Diplogasteroidea</taxon>
        <taxon>Neodiplogasteridae</taxon>
        <taxon>Pristionchus</taxon>
    </lineage>
</organism>
<dbReference type="EMBL" id="BTSX01000004">
    <property type="protein sequence ID" value="GMS92177.1"/>
    <property type="molecule type" value="Genomic_DNA"/>
</dbReference>
<evidence type="ECO:0000313" key="2">
    <source>
        <dbReference type="Proteomes" id="UP001432027"/>
    </source>
</evidence>
<protein>
    <submittedName>
        <fullName evidence="1">Uncharacterized protein</fullName>
    </submittedName>
</protein>
<proteinExistence type="predicted"/>
<gene>
    <name evidence="1" type="ORF">PENTCL1PPCAC_14352</name>
</gene>
<evidence type="ECO:0000313" key="1">
    <source>
        <dbReference type="EMBL" id="GMS92177.1"/>
    </source>
</evidence>
<comment type="caution">
    <text evidence="1">The sequence shown here is derived from an EMBL/GenBank/DDBJ whole genome shotgun (WGS) entry which is preliminary data.</text>
</comment>
<sequence length="118" mass="13403">LVRRLTNVSGNRPAHIHEVRAQPADKILGNLIENDLYNEADVIKALKFGSVHDERRNVEVKPAIVHDCVNRASQIQVRFANKNSEEAQGNCRKEQILCENGIRFCFHSKRFIIAIESA</sequence>
<accession>A0AAV5TCY3</accession>
<dbReference type="Proteomes" id="UP001432027">
    <property type="component" value="Unassembled WGS sequence"/>
</dbReference>
<reference evidence="1" key="1">
    <citation type="submission" date="2023-10" db="EMBL/GenBank/DDBJ databases">
        <title>Genome assembly of Pristionchus species.</title>
        <authorList>
            <person name="Yoshida K."/>
            <person name="Sommer R.J."/>
        </authorList>
    </citation>
    <scope>NUCLEOTIDE SEQUENCE</scope>
    <source>
        <strain evidence="1">RS0144</strain>
    </source>
</reference>